<feature type="compositionally biased region" description="Basic residues" evidence="1">
    <location>
        <begin position="258"/>
        <end position="280"/>
    </location>
</feature>
<feature type="compositionally biased region" description="Acidic residues" evidence="1">
    <location>
        <begin position="394"/>
        <end position="403"/>
    </location>
</feature>
<accession>A0AA39NC01</accession>
<dbReference type="InterPro" id="IPR003323">
    <property type="entry name" value="OTU_dom"/>
</dbReference>
<feature type="region of interest" description="Disordered" evidence="1">
    <location>
        <begin position="186"/>
        <end position="209"/>
    </location>
</feature>
<evidence type="ECO:0000256" key="1">
    <source>
        <dbReference type="SAM" id="MobiDB-lite"/>
    </source>
</evidence>
<dbReference type="CDD" id="cd22756">
    <property type="entry name" value="OTU_OTUD3-like"/>
    <property type="match status" value="1"/>
</dbReference>
<dbReference type="GO" id="GO:0004843">
    <property type="term" value="F:cysteine-type deubiquitinase activity"/>
    <property type="evidence" value="ECO:0007669"/>
    <property type="project" value="TreeGrafter"/>
</dbReference>
<dbReference type="Pfam" id="PF02338">
    <property type="entry name" value="OTU"/>
    <property type="match status" value="1"/>
</dbReference>
<dbReference type="Gene3D" id="3.90.70.80">
    <property type="match status" value="1"/>
</dbReference>
<dbReference type="AlphaFoldDB" id="A0AA39NC01"/>
<dbReference type="InterPro" id="IPR038765">
    <property type="entry name" value="Papain-like_cys_pep_sf"/>
</dbReference>
<organism evidence="3 4">
    <name type="scientific">Armillaria tabescens</name>
    <name type="common">Ringless honey mushroom</name>
    <name type="synonym">Agaricus tabescens</name>
    <dbReference type="NCBI Taxonomy" id="1929756"/>
    <lineage>
        <taxon>Eukaryota</taxon>
        <taxon>Fungi</taxon>
        <taxon>Dikarya</taxon>
        <taxon>Basidiomycota</taxon>
        <taxon>Agaricomycotina</taxon>
        <taxon>Agaricomycetes</taxon>
        <taxon>Agaricomycetidae</taxon>
        <taxon>Agaricales</taxon>
        <taxon>Marasmiineae</taxon>
        <taxon>Physalacriaceae</taxon>
        <taxon>Desarmillaria</taxon>
    </lineage>
</organism>
<evidence type="ECO:0000313" key="4">
    <source>
        <dbReference type="Proteomes" id="UP001175211"/>
    </source>
</evidence>
<feature type="compositionally biased region" description="Acidic residues" evidence="1">
    <location>
        <begin position="190"/>
        <end position="204"/>
    </location>
</feature>
<dbReference type="SUPFAM" id="SSF54001">
    <property type="entry name" value="Cysteine proteinases"/>
    <property type="match status" value="1"/>
</dbReference>
<feature type="compositionally biased region" description="Pro residues" evidence="1">
    <location>
        <begin position="308"/>
        <end position="321"/>
    </location>
</feature>
<dbReference type="Proteomes" id="UP001175211">
    <property type="component" value="Unassembled WGS sequence"/>
</dbReference>
<evidence type="ECO:0000313" key="3">
    <source>
        <dbReference type="EMBL" id="KAK0462858.1"/>
    </source>
</evidence>
<feature type="compositionally biased region" description="Low complexity" evidence="1">
    <location>
        <begin position="405"/>
        <end position="433"/>
    </location>
</feature>
<feature type="compositionally biased region" description="Basic residues" evidence="1">
    <location>
        <begin position="7"/>
        <end position="18"/>
    </location>
</feature>
<feature type="region of interest" description="Disordered" evidence="1">
    <location>
        <begin position="151"/>
        <end position="171"/>
    </location>
</feature>
<feature type="compositionally biased region" description="Polar residues" evidence="1">
    <location>
        <begin position="342"/>
        <end position="355"/>
    </location>
</feature>
<proteinExistence type="predicted"/>
<dbReference type="InterPro" id="IPR050704">
    <property type="entry name" value="Peptidase_C85-like"/>
</dbReference>
<name>A0AA39NC01_ARMTA</name>
<dbReference type="PANTHER" id="PTHR12419:SF7">
    <property type="entry name" value="OTU DOMAIN-CONTAINING PROTEIN 3"/>
    <property type="match status" value="1"/>
</dbReference>
<dbReference type="PANTHER" id="PTHR12419">
    <property type="entry name" value="OTU DOMAIN CONTAINING PROTEIN"/>
    <property type="match status" value="1"/>
</dbReference>
<comment type="caution">
    <text evidence="3">The sequence shown here is derived from an EMBL/GenBank/DDBJ whole genome shotgun (WGS) entry which is preliminary data.</text>
</comment>
<sequence>MGSARRSNLRSRTTRSSKAKLLTDPTSSTAELQSQLRSLGLYAAPTVGDGNCLFRALSDQYYGSPSRHAQVRRDVCDWIAQHRERYEGFVDVDEFGSGKEGLEGYLRGMRENATYGGHMELSAFAHLTKRNIKVVQPGLVYVIQCESPKTPHTSASIIKQEEEDQVMDLDGLNDRDRRRIRRDKRRADNVEEEGDPPDGEDEDGTSGPTIYVAYHDWEHFSSIRNLRGPHVGLPCIQETQASDEDGDIIPSSPVISKNAKKRELKNAMKRKTVAKVRLRLSHPSPADPSQVPLPVTPARSVSPASTYTPPPPSTSPTPAPPNLNSLLPPTRLQRSPKRSFDETSASGSSETTDTFKSQEEDEREGRAKRTRTNAAIQAIIDDFDEPLSELSSSESEDDDDDEQSPPRTTPSLSPASSAASSSESSSSRGSPAPVIAEKPLTRRQRKRLGLPKSRPSAGKIIIPGGRYVPSGVQVTNADADDEEWRRNGSGRVDVRGFRELKI</sequence>
<dbReference type="EMBL" id="JAUEPS010000008">
    <property type="protein sequence ID" value="KAK0462858.1"/>
    <property type="molecule type" value="Genomic_DNA"/>
</dbReference>
<feature type="region of interest" description="Disordered" evidence="1">
    <location>
        <begin position="1"/>
        <end position="26"/>
    </location>
</feature>
<keyword evidence="4" id="KW-1185">Reference proteome</keyword>
<dbReference type="RefSeq" id="XP_060334324.1">
    <property type="nucleotide sequence ID" value="XM_060472214.1"/>
</dbReference>
<feature type="domain" description="OTU" evidence="2">
    <location>
        <begin position="41"/>
        <end position="226"/>
    </location>
</feature>
<evidence type="ECO:0000259" key="2">
    <source>
        <dbReference type="PROSITE" id="PS50802"/>
    </source>
</evidence>
<gene>
    <name evidence="3" type="ORF">EV420DRAFT_1521327</name>
</gene>
<dbReference type="GO" id="GO:0016579">
    <property type="term" value="P:protein deubiquitination"/>
    <property type="evidence" value="ECO:0007669"/>
    <property type="project" value="TreeGrafter"/>
</dbReference>
<feature type="region of interest" description="Disordered" evidence="1">
    <location>
        <begin position="242"/>
        <end position="464"/>
    </location>
</feature>
<dbReference type="PROSITE" id="PS50802">
    <property type="entry name" value="OTU"/>
    <property type="match status" value="1"/>
</dbReference>
<reference evidence="3" key="1">
    <citation type="submission" date="2023-06" db="EMBL/GenBank/DDBJ databases">
        <authorList>
            <consortium name="Lawrence Berkeley National Laboratory"/>
            <person name="Ahrendt S."/>
            <person name="Sahu N."/>
            <person name="Indic B."/>
            <person name="Wong-Bajracharya J."/>
            <person name="Merenyi Z."/>
            <person name="Ke H.-M."/>
            <person name="Monk M."/>
            <person name="Kocsube S."/>
            <person name="Drula E."/>
            <person name="Lipzen A."/>
            <person name="Balint B."/>
            <person name="Henrissat B."/>
            <person name="Andreopoulos B."/>
            <person name="Martin F.M."/>
            <person name="Harder C.B."/>
            <person name="Rigling D."/>
            <person name="Ford K.L."/>
            <person name="Foster G.D."/>
            <person name="Pangilinan J."/>
            <person name="Papanicolaou A."/>
            <person name="Barry K."/>
            <person name="LaButti K."/>
            <person name="Viragh M."/>
            <person name="Koriabine M."/>
            <person name="Yan M."/>
            <person name="Riley R."/>
            <person name="Champramary S."/>
            <person name="Plett K.L."/>
            <person name="Tsai I.J."/>
            <person name="Slot J."/>
            <person name="Sipos G."/>
            <person name="Plett J."/>
            <person name="Nagy L.G."/>
            <person name="Grigoriev I.V."/>
        </authorList>
    </citation>
    <scope>NUCLEOTIDE SEQUENCE</scope>
    <source>
        <strain evidence="3">CCBAS 213</strain>
    </source>
</reference>
<dbReference type="GeneID" id="85355762"/>
<protein>
    <recommendedName>
        <fullName evidence="2">OTU domain-containing protein</fullName>
    </recommendedName>
</protein>